<keyword evidence="1" id="KW-0456">Lyase</keyword>
<dbReference type="SUPFAM" id="SSF51556">
    <property type="entry name" value="Metallo-dependent hydrolases"/>
    <property type="match status" value="1"/>
</dbReference>
<dbReference type="InterPro" id="IPR032466">
    <property type="entry name" value="Metal_Hydrolase"/>
</dbReference>
<accession>A0ABW6RU95</accession>
<dbReference type="EMBL" id="JBIAQY010000001">
    <property type="protein sequence ID" value="MFF3566569.1"/>
    <property type="molecule type" value="Genomic_DNA"/>
</dbReference>
<dbReference type="InterPro" id="IPR006680">
    <property type="entry name" value="Amidohydro-rel"/>
</dbReference>
<keyword evidence="4" id="KW-1185">Reference proteome</keyword>
<dbReference type="RefSeq" id="WP_157186496.1">
    <property type="nucleotide sequence ID" value="NZ_JBIAQY010000001.1"/>
</dbReference>
<dbReference type="PANTHER" id="PTHR21240:SF28">
    <property type="entry name" value="ISO-OROTATE DECARBOXYLASE (EUROFUNG)"/>
    <property type="match status" value="1"/>
</dbReference>
<proteinExistence type="predicted"/>
<dbReference type="Proteomes" id="UP001601992">
    <property type="component" value="Unassembled WGS sequence"/>
</dbReference>
<reference evidence="3 4" key="1">
    <citation type="submission" date="2024-10" db="EMBL/GenBank/DDBJ databases">
        <title>The Natural Products Discovery Center: Release of the First 8490 Sequenced Strains for Exploring Actinobacteria Biosynthetic Diversity.</title>
        <authorList>
            <person name="Kalkreuter E."/>
            <person name="Kautsar S.A."/>
            <person name="Yang D."/>
            <person name="Bader C.D."/>
            <person name="Teijaro C.N."/>
            <person name="Fluegel L."/>
            <person name="Davis C.M."/>
            <person name="Simpson J.R."/>
            <person name="Lauterbach L."/>
            <person name="Steele A.D."/>
            <person name="Gui C."/>
            <person name="Meng S."/>
            <person name="Li G."/>
            <person name="Viehrig K."/>
            <person name="Ye F."/>
            <person name="Su P."/>
            <person name="Kiefer A.F."/>
            <person name="Nichols A."/>
            <person name="Cepeda A.J."/>
            <person name="Yan W."/>
            <person name="Fan B."/>
            <person name="Jiang Y."/>
            <person name="Adhikari A."/>
            <person name="Zheng C.-J."/>
            <person name="Schuster L."/>
            <person name="Cowan T.M."/>
            <person name="Smanski M.J."/>
            <person name="Chevrette M.G."/>
            <person name="De Carvalho L.P.S."/>
            <person name="Shen B."/>
        </authorList>
    </citation>
    <scope>NUCLEOTIDE SEQUENCE [LARGE SCALE GENOMIC DNA]</scope>
    <source>
        <strain evidence="3 4">NPDC002593</strain>
    </source>
</reference>
<sequence>MTVESTALFDEVDESMRGIKIIDVDTHLTEPADIWTSRAPERLRKRVPHVVLAKDLTDGMREQVAKLGTTGPTDGAPMWVVDETQVLGPAGAGSVINRNNEKVKGSVFLQWPLDESSLAASYVEPRVAMMDQLGISAQIVFPNVVGFGGQNFFRISDHDLRMDIVRIWNDAMADMQSESGGRLFGMALLPWWDIDKTVTEIKRVAELGLKGIITNADPQNQGMPDLAEPFWDPMWQHLQDLNLPVNFHCGASATQRTYNGGSPWPSMTPNSKLAVGSAMLQMGNARLVANMILSGVCERFPRLKAVSVESGIGWLPFMLEALDYHADENAADGLTLKPSEYFRRQMYACFWFENGPSLIDSIERLGVDNCMFETDFPHPTCLFPEPLRSAVPTFKDAGDTIRRKVFSENAAHVYNLDLAAL</sequence>
<protein>
    <submittedName>
        <fullName evidence="3">Amidohydrolase family protein</fullName>
    </submittedName>
</protein>
<name>A0ABW6RU95_9NOCA</name>
<evidence type="ECO:0000256" key="1">
    <source>
        <dbReference type="ARBA" id="ARBA00023239"/>
    </source>
</evidence>
<dbReference type="PANTHER" id="PTHR21240">
    <property type="entry name" value="2-AMINO-3-CARBOXYLMUCONATE-6-SEMIALDEHYDE DECARBOXYLASE"/>
    <property type="match status" value="1"/>
</dbReference>
<evidence type="ECO:0000313" key="4">
    <source>
        <dbReference type="Proteomes" id="UP001601992"/>
    </source>
</evidence>
<dbReference type="Pfam" id="PF04909">
    <property type="entry name" value="Amidohydro_2"/>
    <property type="match status" value="1"/>
</dbReference>
<gene>
    <name evidence="3" type="ORF">ACFYXQ_02180</name>
</gene>
<evidence type="ECO:0000313" key="3">
    <source>
        <dbReference type="EMBL" id="MFF3566569.1"/>
    </source>
</evidence>
<dbReference type="Gene3D" id="3.20.20.140">
    <property type="entry name" value="Metal-dependent hydrolases"/>
    <property type="match status" value="1"/>
</dbReference>
<evidence type="ECO:0000259" key="2">
    <source>
        <dbReference type="Pfam" id="PF04909"/>
    </source>
</evidence>
<dbReference type="InterPro" id="IPR032465">
    <property type="entry name" value="ACMSD"/>
</dbReference>
<feature type="domain" description="Amidohydrolase-related" evidence="2">
    <location>
        <begin position="119"/>
        <end position="416"/>
    </location>
</feature>
<comment type="caution">
    <text evidence="3">The sequence shown here is derived from an EMBL/GenBank/DDBJ whole genome shotgun (WGS) entry which is preliminary data.</text>
</comment>
<organism evidence="3 4">
    <name type="scientific">Nocardia jiangxiensis</name>
    <dbReference type="NCBI Taxonomy" id="282685"/>
    <lineage>
        <taxon>Bacteria</taxon>
        <taxon>Bacillati</taxon>
        <taxon>Actinomycetota</taxon>
        <taxon>Actinomycetes</taxon>
        <taxon>Mycobacteriales</taxon>
        <taxon>Nocardiaceae</taxon>
        <taxon>Nocardia</taxon>
    </lineage>
</organism>